<gene>
    <name evidence="1" type="ORF">Pint_28566</name>
</gene>
<evidence type="ECO:0000313" key="1">
    <source>
        <dbReference type="EMBL" id="KAJ0040223.1"/>
    </source>
</evidence>
<dbReference type="EMBL" id="CM047740">
    <property type="protein sequence ID" value="KAJ0040223.1"/>
    <property type="molecule type" value="Genomic_DNA"/>
</dbReference>
<reference evidence="2" key="1">
    <citation type="journal article" date="2023" name="G3 (Bethesda)">
        <title>Genome assembly and association tests identify interacting loci associated with vigor, precocity, and sex in interspecific pistachio rootstocks.</title>
        <authorList>
            <person name="Palmer W."/>
            <person name="Jacygrad E."/>
            <person name="Sagayaradj S."/>
            <person name="Cavanaugh K."/>
            <person name="Han R."/>
            <person name="Bertier L."/>
            <person name="Beede B."/>
            <person name="Kafkas S."/>
            <person name="Golino D."/>
            <person name="Preece J."/>
            <person name="Michelmore R."/>
        </authorList>
    </citation>
    <scope>NUCLEOTIDE SEQUENCE [LARGE SCALE GENOMIC DNA]</scope>
</reference>
<protein>
    <submittedName>
        <fullName evidence="1">Uncharacterized protein</fullName>
    </submittedName>
</protein>
<evidence type="ECO:0000313" key="2">
    <source>
        <dbReference type="Proteomes" id="UP001163603"/>
    </source>
</evidence>
<keyword evidence="2" id="KW-1185">Reference proteome</keyword>
<proteinExistence type="predicted"/>
<accession>A0ACC0YP21</accession>
<organism evidence="1 2">
    <name type="scientific">Pistacia integerrima</name>
    <dbReference type="NCBI Taxonomy" id="434235"/>
    <lineage>
        <taxon>Eukaryota</taxon>
        <taxon>Viridiplantae</taxon>
        <taxon>Streptophyta</taxon>
        <taxon>Embryophyta</taxon>
        <taxon>Tracheophyta</taxon>
        <taxon>Spermatophyta</taxon>
        <taxon>Magnoliopsida</taxon>
        <taxon>eudicotyledons</taxon>
        <taxon>Gunneridae</taxon>
        <taxon>Pentapetalae</taxon>
        <taxon>rosids</taxon>
        <taxon>malvids</taxon>
        <taxon>Sapindales</taxon>
        <taxon>Anacardiaceae</taxon>
        <taxon>Pistacia</taxon>
    </lineage>
</organism>
<comment type="caution">
    <text evidence="1">The sequence shown here is derived from an EMBL/GenBank/DDBJ whole genome shotgun (WGS) entry which is preliminary data.</text>
</comment>
<dbReference type="Proteomes" id="UP001163603">
    <property type="component" value="Chromosome 5"/>
</dbReference>
<sequence>MKGGNPYHVNVPIVFVSDEDISLYCLGVVKSDDVNLIGQNFMSGYNIVFDREKNVLGWKPSNCNDVSTSSIMPVSPAKNSGVPPATTVKPESRTGNDDNSSISAPAPAQRGNGDNFPISAPTGGSHSPMLHPFTCALIILLISFLATV</sequence>
<name>A0ACC0YP21_9ROSI</name>